<reference evidence="2 3" key="1">
    <citation type="submission" date="2022-06" db="EMBL/GenBank/DDBJ databases">
        <title>Paraconexibacter antarcticus.</title>
        <authorList>
            <person name="Kim C.S."/>
        </authorList>
    </citation>
    <scope>NUCLEOTIDE SEQUENCE [LARGE SCALE GENOMIC DNA]</scope>
    <source>
        <strain evidence="2 3">02-257</strain>
    </source>
</reference>
<feature type="region of interest" description="Disordered" evidence="1">
    <location>
        <begin position="1"/>
        <end position="61"/>
    </location>
</feature>
<proteinExistence type="predicted"/>
<sequence>MLPTDVPATESQHPAPGAPGPHESDHEFSAQDDLPVPLDEPELPDAPLADDDETDEPVPED</sequence>
<dbReference type="EMBL" id="CP098502">
    <property type="protein sequence ID" value="UTI62973.1"/>
    <property type="molecule type" value="Genomic_DNA"/>
</dbReference>
<organism evidence="2 3">
    <name type="scientific">Paraconexibacter antarcticus</name>
    <dbReference type="NCBI Taxonomy" id="2949664"/>
    <lineage>
        <taxon>Bacteria</taxon>
        <taxon>Bacillati</taxon>
        <taxon>Actinomycetota</taxon>
        <taxon>Thermoleophilia</taxon>
        <taxon>Solirubrobacterales</taxon>
        <taxon>Paraconexibacteraceae</taxon>
        <taxon>Paraconexibacter</taxon>
    </lineage>
</organism>
<evidence type="ECO:0000313" key="2">
    <source>
        <dbReference type="EMBL" id="UTI62973.1"/>
    </source>
</evidence>
<protein>
    <submittedName>
        <fullName evidence="2">Uncharacterized protein</fullName>
    </submittedName>
</protein>
<evidence type="ECO:0000313" key="3">
    <source>
        <dbReference type="Proteomes" id="UP001056035"/>
    </source>
</evidence>
<keyword evidence="3" id="KW-1185">Reference proteome</keyword>
<dbReference type="RefSeq" id="WP_254569708.1">
    <property type="nucleotide sequence ID" value="NZ_CP098502.1"/>
</dbReference>
<dbReference type="Proteomes" id="UP001056035">
    <property type="component" value="Chromosome"/>
</dbReference>
<evidence type="ECO:0000256" key="1">
    <source>
        <dbReference type="SAM" id="MobiDB-lite"/>
    </source>
</evidence>
<feature type="compositionally biased region" description="Acidic residues" evidence="1">
    <location>
        <begin position="39"/>
        <end position="61"/>
    </location>
</feature>
<accession>A0ABY5DM30</accession>
<name>A0ABY5DM30_9ACTN</name>
<gene>
    <name evidence="2" type="ORF">NBH00_16600</name>
</gene>